<organism evidence="1 2">
    <name type="scientific">Veronia pacifica</name>
    <dbReference type="NCBI Taxonomy" id="1080227"/>
    <lineage>
        <taxon>Bacteria</taxon>
        <taxon>Pseudomonadati</taxon>
        <taxon>Pseudomonadota</taxon>
        <taxon>Gammaproteobacteria</taxon>
        <taxon>Vibrionales</taxon>
        <taxon>Vibrionaceae</taxon>
        <taxon>Veronia</taxon>
    </lineage>
</organism>
<reference evidence="1 2" key="1">
    <citation type="submission" date="2016-05" db="EMBL/GenBank/DDBJ databases">
        <title>Genomic Taxonomy of the Vibrionaceae.</title>
        <authorList>
            <person name="Gomez-Gil B."/>
            <person name="Enciso-Ibarra J."/>
        </authorList>
    </citation>
    <scope>NUCLEOTIDE SEQUENCE [LARGE SCALE GENOMIC DNA]</scope>
    <source>
        <strain evidence="1 2">CAIM 1920</strain>
    </source>
</reference>
<keyword evidence="2" id="KW-1185">Reference proteome</keyword>
<sequence length="92" mass="10330">MESLASLAVKARIYAQHGGAWPYLASQLRLHGVPVQVVDWYIECAKKNLSSRNALIAEKEFGRIIEALDEGTFGIPNDVELDMILEVDRFKI</sequence>
<evidence type="ECO:0000313" key="1">
    <source>
        <dbReference type="EMBL" id="ODA30800.1"/>
    </source>
</evidence>
<comment type="caution">
    <text evidence="1">The sequence shown here is derived from an EMBL/GenBank/DDBJ whole genome shotgun (WGS) entry which is preliminary data.</text>
</comment>
<protein>
    <submittedName>
        <fullName evidence="1">Uncharacterized protein</fullName>
    </submittedName>
</protein>
<gene>
    <name evidence="1" type="ORF">A8L45_19310</name>
</gene>
<name>A0A1C3EC70_9GAMM</name>
<dbReference type="RefSeq" id="WP_068904997.1">
    <property type="nucleotide sequence ID" value="NZ_JBHUIF010000001.1"/>
</dbReference>
<evidence type="ECO:0000313" key="2">
    <source>
        <dbReference type="Proteomes" id="UP000094936"/>
    </source>
</evidence>
<dbReference type="EMBL" id="LYBM01000047">
    <property type="protein sequence ID" value="ODA30800.1"/>
    <property type="molecule type" value="Genomic_DNA"/>
</dbReference>
<accession>A0A1C3EC70</accession>
<proteinExistence type="predicted"/>
<dbReference type="Proteomes" id="UP000094936">
    <property type="component" value="Unassembled WGS sequence"/>
</dbReference>
<dbReference type="AlphaFoldDB" id="A0A1C3EC70"/>